<dbReference type="Proteomes" id="UP000548582">
    <property type="component" value="Unassembled WGS sequence"/>
</dbReference>
<reference evidence="1 2" key="1">
    <citation type="submission" date="2020-03" db="EMBL/GenBank/DDBJ databases">
        <authorList>
            <person name="Sun Q."/>
        </authorList>
    </citation>
    <scope>NUCLEOTIDE SEQUENCE [LARGE SCALE GENOMIC DNA]</scope>
    <source>
        <strain evidence="1 2">JC162</strain>
    </source>
</reference>
<comment type="caution">
    <text evidence="1">The sequence shown here is derived from an EMBL/GenBank/DDBJ whole genome shotgun (WGS) entry which is preliminary data.</text>
</comment>
<proteinExistence type="predicted"/>
<gene>
    <name evidence="1" type="ORF">GWK16_13075</name>
</gene>
<organism evidence="1 2">
    <name type="scientific">Neoroseomonas marina</name>
    <dbReference type="NCBI Taxonomy" id="1232220"/>
    <lineage>
        <taxon>Bacteria</taxon>
        <taxon>Pseudomonadati</taxon>
        <taxon>Pseudomonadota</taxon>
        <taxon>Alphaproteobacteria</taxon>
        <taxon>Acetobacterales</taxon>
        <taxon>Acetobacteraceae</taxon>
        <taxon>Neoroseomonas</taxon>
    </lineage>
</organism>
<sequence>MRRSPFLLILLFVLGAIAVGLLGLGAFPPAVTPQPVERSLPNDRFQTGR</sequence>
<dbReference type="RefSeq" id="WP_170054391.1">
    <property type="nucleotide sequence ID" value="NZ_JABBKX010000003.1"/>
</dbReference>
<evidence type="ECO:0000313" key="2">
    <source>
        <dbReference type="Proteomes" id="UP000548582"/>
    </source>
</evidence>
<evidence type="ECO:0000313" key="1">
    <source>
        <dbReference type="EMBL" id="NMJ42181.1"/>
    </source>
</evidence>
<dbReference type="EMBL" id="JABBKX010000003">
    <property type="protein sequence ID" value="NMJ42181.1"/>
    <property type="molecule type" value="Genomic_DNA"/>
</dbReference>
<protein>
    <submittedName>
        <fullName evidence="1">Uncharacterized protein</fullName>
    </submittedName>
</protein>
<keyword evidence="2" id="KW-1185">Reference proteome</keyword>
<name>A0A848ECE4_9PROT</name>
<accession>A0A848ECE4</accession>
<dbReference type="AlphaFoldDB" id="A0A848ECE4"/>